<protein>
    <submittedName>
        <fullName evidence="2">Uncharacterized protein</fullName>
    </submittedName>
</protein>
<dbReference type="AlphaFoldDB" id="A0A1V6PXD2"/>
<feature type="compositionally biased region" description="Basic and acidic residues" evidence="1">
    <location>
        <begin position="456"/>
        <end position="472"/>
    </location>
</feature>
<gene>
    <name evidence="2" type="ORF">PENANT_c029G07995</name>
</gene>
<feature type="compositionally biased region" description="Low complexity" evidence="1">
    <location>
        <begin position="598"/>
        <end position="612"/>
    </location>
</feature>
<feature type="compositionally biased region" description="Polar residues" evidence="1">
    <location>
        <begin position="501"/>
        <end position="513"/>
    </location>
</feature>
<sequence length="684" mass="74707">MSTLEIPQSGLALRQGDQSGDPSKPSQILRLNLVQSTLDDLIQSLRKDQPVRVRLGKHPSIHYGGKSQSFHAYPETHRSEIYQSSDDKQTLYFTGLLSHSLEVEKAKSATAATDQALANLEESLNAFERGKESKKTHIISHPDELKGFRGSKSGLKAPTSKVELEKDRFLKAARSSASASPTFPPKSPSLAMAPTSAPMSQAKDNPRLAALKKPLIHILAIRAVSIRYLAQTTRSHPEDCTVLAEKYGLQHRIDTNKYHLRDKLYKDLDVWDFRFPSEDDRKAAIDNCIGAFDRMRLERSDPAWQMILPKDERGKGTCLSRLKLRTAPTKAETPKPDKKDPSKAEKKEPAKAAATQKPRSADKRPKAKAANNTTLTGRVTKKTVAKPAAKVDSKIKSAEFVNSSDDDDEDVAMSDAPASAPKKPQGHQRTPSATKPPPKPAPRPRAAETPAASKVPKAETPKTEAPKPKLEPTKSATQVAAAASKRPPSRPSTSPQKPSPLGSSPPANASDTTGRNRSDSQNQSSSGSSSSSPLIAQSRNKVARPAPVATKSAQTNGVKNVPAANPLKRKAESDRLSAPRATAGRPTGDLEAKRRRAASPSSGGSTGSASPPMSYELLRQQLREKSQMFKQYYTKYRSLHDSLAALADPAPADLERLQRQHNRLRRMKKEIWDEDRQLHDGLRP</sequence>
<feature type="compositionally biased region" description="Polar residues" evidence="1">
    <location>
        <begin position="16"/>
        <end position="25"/>
    </location>
</feature>
<proteinExistence type="predicted"/>
<feature type="compositionally biased region" description="Pro residues" evidence="1">
    <location>
        <begin position="434"/>
        <end position="443"/>
    </location>
</feature>
<dbReference type="UniPathway" id="UPA00143"/>
<feature type="region of interest" description="Disordered" evidence="1">
    <location>
        <begin position="173"/>
        <end position="203"/>
    </location>
</feature>
<dbReference type="Proteomes" id="UP000191672">
    <property type="component" value="Unassembled WGS sequence"/>
</dbReference>
<reference evidence="3" key="1">
    <citation type="journal article" date="2017" name="Nat. Microbiol.">
        <title>Global analysis of biosynthetic gene clusters reveals vast potential of secondary metabolite production in Penicillium species.</title>
        <authorList>
            <person name="Nielsen J.C."/>
            <person name="Grijseels S."/>
            <person name="Prigent S."/>
            <person name="Ji B."/>
            <person name="Dainat J."/>
            <person name="Nielsen K.F."/>
            <person name="Frisvad J.C."/>
            <person name="Workman M."/>
            <person name="Nielsen J."/>
        </authorList>
    </citation>
    <scope>NUCLEOTIDE SEQUENCE [LARGE SCALE GENOMIC DNA]</scope>
    <source>
        <strain evidence="3">IBT 31811</strain>
    </source>
</reference>
<feature type="region of interest" description="Disordered" evidence="1">
    <location>
        <begin position="323"/>
        <end position="615"/>
    </location>
</feature>
<feature type="compositionally biased region" description="Low complexity" evidence="1">
    <location>
        <begin position="519"/>
        <end position="532"/>
    </location>
</feature>
<dbReference type="STRING" id="416450.A0A1V6PXD2"/>
<comment type="caution">
    <text evidence="2">The sequence shown here is derived from an EMBL/GenBank/DDBJ whole genome shotgun (WGS) entry which is preliminary data.</text>
</comment>
<keyword evidence="3" id="KW-1185">Reference proteome</keyword>
<name>A0A1V6PXD2_9EURO</name>
<evidence type="ECO:0000313" key="2">
    <source>
        <dbReference type="EMBL" id="OQD81116.1"/>
    </source>
</evidence>
<accession>A0A1V6PXD2</accession>
<feature type="compositionally biased region" description="Low complexity" evidence="1">
    <location>
        <begin position="480"/>
        <end position="500"/>
    </location>
</feature>
<feature type="compositionally biased region" description="Basic and acidic residues" evidence="1">
    <location>
        <begin position="332"/>
        <end position="350"/>
    </location>
</feature>
<dbReference type="OrthoDB" id="2587563at2759"/>
<feature type="region of interest" description="Disordered" evidence="1">
    <location>
        <begin position="1"/>
        <end position="25"/>
    </location>
</feature>
<evidence type="ECO:0000256" key="1">
    <source>
        <dbReference type="SAM" id="MobiDB-lite"/>
    </source>
</evidence>
<dbReference type="EMBL" id="MDYN01000029">
    <property type="protein sequence ID" value="OQD81116.1"/>
    <property type="molecule type" value="Genomic_DNA"/>
</dbReference>
<dbReference type="GO" id="GO:0016567">
    <property type="term" value="P:protein ubiquitination"/>
    <property type="evidence" value="ECO:0007669"/>
    <property type="project" value="UniProtKB-UniPathway"/>
</dbReference>
<organism evidence="2 3">
    <name type="scientific">Penicillium antarcticum</name>
    <dbReference type="NCBI Taxonomy" id="416450"/>
    <lineage>
        <taxon>Eukaryota</taxon>
        <taxon>Fungi</taxon>
        <taxon>Dikarya</taxon>
        <taxon>Ascomycota</taxon>
        <taxon>Pezizomycotina</taxon>
        <taxon>Eurotiomycetes</taxon>
        <taxon>Eurotiomycetidae</taxon>
        <taxon>Eurotiales</taxon>
        <taxon>Aspergillaceae</taxon>
        <taxon>Penicillium</taxon>
    </lineage>
</organism>
<evidence type="ECO:0000313" key="3">
    <source>
        <dbReference type="Proteomes" id="UP000191672"/>
    </source>
</evidence>